<dbReference type="SUPFAM" id="SSF55874">
    <property type="entry name" value="ATPase domain of HSP90 chaperone/DNA topoisomerase II/histidine kinase"/>
    <property type="match status" value="1"/>
</dbReference>
<dbReference type="InterPro" id="IPR058212">
    <property type="entry name" value="VanS-like"/>
</dbReference>
<proteinExistence type="predicted"/>
<reference evidence="13 14" key="1">
    <citation type="submission" date="2014-10" db="EMBL/GenBank/DDBJ databases">
        <title>Genome sequence of Clostridium aceticum DSM 1496.</title>
        <authorList>
            <person name="Poehlein A."/>
            <person name="Schiel-Bengelsdorf B."/>
            <person name="Gottschalk G."/>
            <person name="Duerre P."/>
            <person name="Daniel R."/>
        </authorList>
    </citation>
    <scope>NUCLEOTIDE SEQUENCE [LARGE SCALE GENOMIC DNA]</scope>
    <source>
        <strain evidence="13 14">DSM 1496</strain>
    </source>
</reference>
<dbReference type="FunFam" id="3.30.565.10:FF:000013">
    <property type="entry name" value="Two-component sensor histidine kinase"/>
    <property type="match status" value="1"/>
</dbReference>
<evidence type="ECO:0000313" key="13">
    <source>
        <dbReference type="EMBL" id="AKL95994.1"/>
    </source>
</evidence>
<evidence type="ECO:0000256" key="7">
    <source>
        <dbReference type="ARBA" id="ARBA00022741"/>
    </source>
</evidence>
<dbReference type="RefSeq" id="WP_044824740.1">
    <property type="nucleotide sequence ID" value="NZ_CP009687.1"/>
</dbReference>
<dbReference type="Gene3D" id="1.10.287.130">
    <property type="match status" value="1"/>
</dbReference>
<keyword evidence="5 13" id="KW-0808">Transferase</keyword>
<dbReference type="PROSITE" id="PS50109">
    <property type="entry name" value="HIS_KIN"/>
    <property type="match status" value="1"/>
</dbReference>
<dbReference type="PATRIC" id="fig|84022.5.peg.168"/>
<protein>
    <recommendedName>
        <fullName evidence="3">histidine kinase</fullName>
        <ecNumber evidence="3">2.7.13.3</ecNumber>
    </recommendedName>
</protein>
<evidence type="ECO:0000256" key="9">
    <source>
        <dbReference type="ARBA" id="ARBA00022840"/>
    </source>
</evidence>
<keyword evidence="12" id="KW-0472">Membrane</keyword>
<dbReference type="GO" id="GO:0004721">
    <property type="term" value="F:phosphoprotein phosphatase activity"/>
    <property type="evidence" value="ECO:0007669"/>
    <property type="project" value="TreeGrafter"/>
</dbReference>
<evidence type="ECO:0000256" key="6">
    <source>
        <dbReference type="ARBA" id="ARBA00022692"/>
    </source>
</evidence>
<dbReference type="PRINTS" id="PR00344">
    <property type="entry name" value="BCTRLSENSOR"/>
</dbReference>
<organism evidence="13 14">
    <name type="scientific">Clostridium aceticum</name>
    <dbReference type="NCBI Taxonomy" id="84022"/>
    <lineage>
        <taxon>Bacteria</taxon>
        <taxon>Bacillati</taxon>
        <taxon>Bacillota</taxon>
        <taxon>Clostridia</taxon>
        <taxon>Eubacteriales</taxon>
        <taxon>Clostridiaceae</taxon>
        <taxon>Clostridium</taxon>
    </lineage>
</organism>
<dbReference type="Gene3D" id="3.30.565.10">
    <property type="entry name" value="Histidine kinase-like ATPase, C-terminal domain"/>
    <property type="match status" value="1"/>
</dbReference>
<keyword evidence="11" id="KW-0902">Two-component regulatory system</keyword>
<dbReference type="SMART" id="SM00387">
    <property type="entry name" value="HATPase_c"/>
    <property type="match status" value="1"/>
</dbReference>
<keyword evidence="8" id="KW-0418">Kinase</keyword>
<keyword evidence="10" id="KW-1133">Transmembrane helix</keyword>
<dbReference type="GO" id="GO:0000155">
    <property type="term" value="F:phosphorelay sensor kinase activity"/>
    <property type="evidence" value="ECO:0007669"/>
    <property type="project" value="InterPro"/>
</dbReference>
<evidence type="ECO:0000256" key="11">
    <source>
        <dbReference type="ARBA" id="ARBA00023012"/>
    </source>
</evidence>
<evidence type="ECO:0000256" key="8">
    <source>
        <dbReference type="ARBA" id="ARBA00022777"/>
    </source>
</evidence>
<sequence>MKKTETTGVKTKLTLQLLGQFFLTVVLFTVGLALLFFIGIYVGHRVIVWYSPWGFWYRFFQIVDRLSFYLFLLVWGIGFLLITLYFWNKTIGYVHKMTKAIDDLFENDTDLIQLPNGLKDVEERLNQIKYNIVRNQQLAKEAEQRKNDLVVYLAHDLKTPLTSIIGYLTLLRDEGQISQALREKYLSISLEKSQRLEALINEFFEITRFNLKDLTLESTKFNLTRMLEQIAYEFEPLLKPKALNCSLRVEKDIFLRGDVKKLERVFDNLIRNAISYSYPNTEIQITAVQRDQEIILSFCNQGDTIPAHKLNHIFEQFYRLDAARTTENGGSGLGLAIAKEIIELHGGKITASSENERILFEISLPNPS</sequence>
<dbReference type="NCBIfam" id="NF033091">
    <property type="entry name" value="HK_VanS_ACDEFG"/>
    <property type="match status" value="1"/>
</dbReference>
<evidence type="ECO:0000256" key="4">
    <source>
        <dbReference type="ARBA" id="ARBA00022553"/>
    </source>
</evidence>
<gene>
    <name evidence="13" type="primary">vanS</name>
    <name evidence="13" type="ORF">CACET_c25490</name>
</gene>
<evidence type="ECO:0000256" key="2">
    <source>
        <dbReference type="ARBA" id="ARBA00004370"/>
    </source>
</evidence>
<evidence type="ECO:0000256" key="1">
    <source>
        <dbReference type="ARBA" id="ARBA00000085"/>
    </source>
</evidence>
<dbReference type="InterPro" id="IPR004358">
    <property type="entry name" value="Sig_transdc_His_kin-like_C"/>
</dbReference>
<dbReference type="EC" id="2.7.13.3" evidence="3"/>
<dbReference type="GO" id="GO:0016036">
    <property type="term" value="P:cellular response to phosphate starvation"/>
    <property type="evidence" value="ECO:0007669"/>
    <property type="project" value="TreeGrafter"/>
</dbReference>
<dbReference type="InterPro" id="IPR005467">
    <property type="entry name" value="His_kinase_dom"/>
</dbReference>
<dbReference type="AlphaFoldDB" id="A0A0D8IAJ3"/>
<evidence type="ECO:0000256" key="10">
    <source>
        <dbReference type="ARBA" id="ARBA00022989"/>
    </source>
</evidence>
<dbReference type="Pfam" id="PF02518">
    <property type="entry name" value="HATPase_c"/>
    <property type="match status" value="1"/>
</dbReference>
<keyword evidence="4" id="KW-0597">Phosphoprotein</keyword>
<evidence type="ECO:0000313" key="14">
    <source>
        <dbReference type="Proteomes" id="UP000035704"/>
    </source>
</evidence>
<dbReference type="PANTHER" id="PTHR45453:SF1">
    <property type="entry name" value="PHOSPHATE REGULON SENSOR PROTEIN PHOR"/>
    <property type="match status" value="1"/>
</dbReference>
<accession>A0A0D8IAJ3</accession>
<keyword evidence="9" id="KW-0067">ATP-binding</keyword>
<dbReference type="GO" id="GO:0005886">
    <property type="term" value="C:plasma membrane"/>
    <property type="evidence" value="ECO:0007669"/>
    <property type="project" value="TreeGrafter"/>
</dbReference>
<dbReference type="InterPro" id="IPR036890">
    <property type="entry name" value="HATPase_C_sf"/>
</dbReference>
<dbReference type="EMBL" id="CP009687">
    <property type="protein sequence ID" value="AKL95994.1"/>
    <property type="molecule type" value="Genomic_DNA"/>
</dbReference>
<evidence type="ECO:0000256" key="5">
    <source>
        <dbReference type="ARBA" id="ARBA00022679"/>
    </source>
</evidence>
<dbReference type="KEGG" id="cace:CACET_c25490"/>
<dbReference type="SUPFAM" id="SSF47384">
    <property type="entry name" value="Homodimeric domain of signal transducing histidine kinase"/>
    <property type="match status" value="1"/>
</dbReference>
<comment type="subcellular location">
    <subcellularLocation>
        <location evidence="2">Membrane</location>
    </subcellularLocation>
</comment>
<keyword evidence="14" id="KW-1185">Reference proteome</keyword>
<dbReference type="SMART" id="SM00388">
    <property type="entry name" value="HisKA"/>
    <property type="match status" value="1"/>
</dbReference>
<name>A0A0D8IAJ3_9CLOT</name>
<evidence type="ECO:0000256" key="3">
    <source>
        <dbReference type="ARBA" id="ARBA00012438"/>
    </source>
</evidence>
<dbReference type="STRING" id="84022.CACET_c25490"/>
<evidence type="ECO:0000256" key="12">
    <source>
        <dbReference type="ARBA" id="ARBA00023136"/>
    </source>
</evidence>
<dbReference type="InterPro" id="IPR036097">
    <property type="entry name" value="HisK_dim/P_sf"/>
</dbReference>
<dbReference type="PANTHER" id="PTHR45453">
    <property type="entry name" value="PHOSPHATE REGULON SENSOR PROTEIN PHOR"/>
    <property type="match status" value="1"/>
</dbReference>
<dbReference type="GO" id="GO:0005524">
    <property type="term" value="F:ATP binding"/>
    <property type="evidence" value="ECO:0007669"/>
    <property type="project" value="UniProtKB-KW"/>
</dbReference>
<comment type="catalytic activity">
    <reaction evidence="1">
        <text>ATP + protein L-histidine = ADP + protein N-phospho-L-histidine.</text>
        <dbReference type="EC" id="2.7.13.3"/>
    </reaction>
</comment>
<keyword evidence="6" id="KW-0812">Transmembrane</keyword>
<dbReference type="InterPro" id="IPR003594">
    <property type="entry name" value="HATPase_dom"/>
</dbReference>
<dbReference type="Proteomes" id="UP000035704">
    <property type="component" value="Chromosome"/>
</dbReference>
<dbReference type="CDD" id="cd00082">
    <property type="entry name" value="HisKA"/>
    <property type="match status" value="1"/>
</dbReference>
<dbReference type="InterPro" id="IPR003661">
    <property type="entry name" value="HisK_dim/P_dom"/>
</dbReference>
<keyword evidence="7" id="KW-0547">Nucleotide-binding</keyword>
<dbReference type="InterPro" id="IPR050351">
    <property type="entry name" value="BphY/WalK/GraS-like"/>
</dbReference>
<dbReference type="Pfam" id="PF00512">
    <property type="entry name" value="HisKA"/>
    <property type="match status" value="1"/>
</dbReference>